<proteinExistence type="predicted"/>
<keyword evidence="1" id="KW-0732">Signal</keyword>
<accession>A0A3D9L3Y2</accession>
<feature type="chain" id="PRO_5017764023" evidence="1">
    <location>
        <begin position="23"/>
        <end position="193"/>
    </location>
</feature>
<dbReference type="RefSeq" id="WP_115867600.1">
    <property type="nucleotide sequence ID" value="NZ_QREG01000006.1"/>
</dbReference>
<dbReference type="EMBL" id="QREG01000006">
    <property type="protein sequence ID" value="REE00065.1"/>
    <property type="molecule type" value="Genomic_DNA"/>
</dbReference>
<feature type="signal peptide" evidence="1">
    <location>
        <begin position="1"/>
        <end position="22"/>
    </location>
</feature>
<keyword evidence="3" id="KW-1185">Reference proteome</keyword>
<dbReference type="AlphaFoldDB" id="A0A3D9L3Y2"/>
<gene>
    <name evidence="2" type="ORF">C7460_1062</name>
</gene>
<protein>
    <submittedName>
        <fullName evidence="2">Uncharacterized protein</fullName>
    </submittedName>
</protein>
<comment type="caution">
    <text evidence="2">The sequence shown here is derived from an EMBL/GenBank/DDBJ whole genome shotgun (WGS) entry which is preliminary data.</text>
</comment>
<name>A0A3D9L3Y2_MARFU</name>
<sequence>MKHSIKHVLALLIVLSATMVSAADTAYLATVCKIVAEEEDKLYKVIYQAAKEENVKIQIFDEVDQLVYKENFKSSGFVKKFDLSNLPKGTYEMQVATAEELYIEELTIGDISGFNFILTPWDGKAISVVGSHKDGKDMTLVILDDDRNQVYKEAFADTHQVHKKYNFSNLKSGAVTFLLYHDDQLIKEEKFEF</sequence>
<evidence type="ECO:0000313" key="3">
    <source>
        <dbReference type="Proteomes" id="UP000256779"/>
    </source>
</evidence>
<evidence type="ECO:0000313" key="2">
    <source>
        <dbReference type="EMBL" id="REE00065.1"/>
    </source>
</evidence>
<dbReference type="OrthoDB" id="977990at2"/>
<evidence type="ECO:0000256" key="1">
    <source>
        <dbReference type="SAM" id="SignalP"/>
    </source>
</evidence>
<reference evidence="2 3" key="1">
    <citation type="submission" date="2018-07" db="EMBL/GenBank/DDBJ databases">
        <title>Genomic Encyclopedia of Type Strains, Phase IV (KMG-IV): sequencing the most valuable type-strain genomes for metagenomic binning, comparative biology and taxonomic classification.</title>
        <authorList>
            <person name="Goeker M."/>
        </authorList>
    </citation>
    <scope>NUCLEOTIDE SEQUENCE [LARGE SCALE GENOMIC DNA]</scope>
    <source>
        <strain evidence="2 3">DSM 4134</strain>
    </source>
</reference>
<dbReference type="Proteomes" id="UP000256779">
    <property type="component" value="Unassembled WGS sequence"/>
</dbReference>
<organism evidence="2 3">
    <name type="scientific">Marinoscillum furvescens DSM 4134</name>
    <dbReference type="NCBI Taxonomy" id="1122208"/>
    <lineage>
        <taxon>Bacteria</taxon>
        <taxon>Pseudomonadati</taxon>
        <taxon>Bacteroidota</taxon>
        <taxon>Cytophagia</taxon>
        <taxon>Cytophagales</taxon>
        <taxon>Reichenbachiellaceae</taxon>
        <taxon>Marinoscillum</taxon>
    </lineage>
</organism>